<dbReference type="Proteomes" id="UP000003692">
    <property type="component" value="Unassembled WGS sequence"/>
</dbReference>
<dbReference type="HOGENOM" id="CLU_3269259_0_0_6"/>
<dbReference type="AlphaFoldDB" id="D4F2R6"/>
<protein>
    <submittedName>
        <fullName evidence="1">Uncharacterized protein</fullName>
    </submittedName>
</protein>
<evidence type="ECO:0000313" key="2">
    <source>
        <dbReference type="Proteomes" id="UP000003692"/>
    </source>
</evidence>
<comment type="caution">
    <text evidence="1">The sequence shown here is derived from an EMBL/GenBank/DDBJ whole genome shotgun (WGS) entry which is preliminary data.</text>
</comment>
<proteinExistence type="predicted"/>
<dbReference type="EMBL" id="ADGK01000045">
    <property type="protein sequence ID" value="EFE23912.1"/>
    <property type="molecule type" value="Genomic_DNA"/>
</dbReference>
<accession>D4F2R6</accession>
<sequence>MSIINPIGNYSFFERNPLPKLGDIALFDICTGERGENYQFD</sequence>
<reference evidence="1 2" key="1">
    <citation type="submission" date="2010-02" db="EMBL/GenBank/DDBJ databases">
        <authorList>
            <person name="Weinstock G."/>
            <person name="Sodergren E."/>
            <person name="Clifton S."/>
            <person name="Fulton L."/>
            <person name="Fulton B."/>
            <person name="Courtney L."/>
            <person name="Fronick C."/>
            <person name="Harrison M."/>
            <person name="Strong C."/>
            <person name="Farmer C."/>
            <person name="Delahaunty K."/>
            <person name="Markovic C."/>
            <person name="Hall O."/>
            <person name="Minx P."/>
            <person name="Tomlinson C."/>
            <person name="Mitreva M."/>
            <person name="Nelson J."/>
            <person name="Hou S."/>
            <person name="Wollam A."/>
            <person name="Pepin K.H."/>
            <person name="Johnson M."/>
            <person name="Bhonagiri V."/>
            <person name="Zhang X."/>
            <person name="Suruliraj S."/>
            <person name="Warren W."/>
            <person name="Chinwalla A."/>
            <person name="Mardis E.R."/>
            <person name="Wilson R.K."/>
        </authorList>
    </citation>
    <scope>NUCLEOTIDE SEQUENCE [LARGE SCALE GENOMIC DNA]</scope>
    <source>
        <strain evidence="1 2">ATCC 23685</strain>
    </source>
</reference>
<gene>
    <name evidence="1" type="ORF">EDWATA_01017</name>
</gene>
<evidence type="ECO:0000313" key="1">
    <source>
        <dbReference type="EMBL" id="EFE23912.1"/>
    </source>
</evidence>
<name>D4F2R6_EDWTA</name>
<organism evidence="1 2">
    <name type="scientific">Edwardsiella tarda ATCC 23685</name>
    <dbReference type="NCBI Taxonomy" id="500638"/>
    <lineage>
        <taxon>Bacteria</taxon>
        <taxon>Pseudomonadati</taxon>
        <taxon>Pseudomonadota</taxon>
        <taxon>Gammaproteobacteria</taxon>
        <taxon>Enterobacterales</taxon>
        <taxon>Hafniaceae</taxon>
        <taxon>Edwardsiella</taxon>
    </lineage>
</organism>